<dbReference type="STRING" id="649747.HMPREF0083_03867"/>
<dbReference type="Proteomes" id="UP000016511">
    <property type="component" value="Unassembled WGS sequence"/>
</dbReference>
<sequence>MMQLAKYPKCDVCKKVLKDWSGNIMIDSKKYHDEIEDFQIWCKECTDKLNSEDVDNLYHNIWELSLVKQGYLEMKLELFGGLKGDKSKWSLEALKKFNQLWCMLYKN</sequence>
<dbReference type="PATRIC" id="fig|649747.3.peg.3515"/>
<accession>U1WHK1</accession>
<keyword evidence="2" id="KW-1185">Reference proteome</keyword>
<reference evidence="1 2" key="1">
    <citation type="submission" date="2013-08" db="EMBL/GenBank/DDBJ databases">
        <authorList>
            <person name="Weinstock G."/>
            <person name="Sodergren E."/>
            <person name="Wylie T."/>
            <person name="Fulton L."/>
            <person name="Fulton R."/>
            <person name="Fronick C."/>
            <person name="O'Laughlin M."/>
            <person name="Godfrey J."/>
            <person name="Miner T."/>
            <person name="Herter B."/>
            <person name="Appelbaum E."/>
            <person name="Cordes M."/>
            <person name="Lek S."/>
            <person name="Wollam A."/>
            <person name="Pepin K.H."/>
            <person name="Palsikar V.B."/>
            <person name="Mitreva M."/>
            <person name="Wilson R.K."/>
        </authorList>
    </citation>
    <scope>NUCLEOTIDE SEQUENCE [LARGE SCALE GENOMIC DNA]</scope>
    <source>
        <strain evidence="1 2">ATCC 12856</strain>
    </source>
</reference>
<dbReference type="RefSeq" id="WP_021622926.1">
    <property type="nucleotide sequence ID" value="NZ_KE952841.1"/>
</dbReference>
<name>U1WHK1_ANEAE</name>
<organism evidence="1 2">
    <name type="scientific">Aneurinibacillus aneurinilyticus ATCC 12856</name>
    <dbReference type="NCBI Taxonomy" id="649747"/>
    <lineage>
        <taxon>Bacteria</taxon>
        <taxon>Bacillati</taxon>
        <taxon>Bacillota</taxon>
        <taxon>Bacilli</taxon>
        <taxon>Bacillales</taxon>
        <taxon>Paenibacillaceae</taxon>
        <taxon>Aneurinibacillus group</taxon>
        <taxon>Aneurinibacillus</taxon>
    </lineage>
</organism>
<gene>
    <name evidence="1" type="ORF">HMPREF0083_03867</name>
</gene>
<dbReference type="EMBL" id="AWSJ01000231">
    <property type="protein sequence ID" value="ERI08064.1"/>
    <property type="molecule type" value="Genomic_DNA"/>
</dbReference>
<protein>
    <submittedName>
        <fullName evidence="1">Uncharacterized protein</fullName>
    </submittedName>
</protein>
<evidence type="ECO:0000313" key="1">
    <source>
        <dbReference type="EMBL" id="ERI08064.1"/>
    </source>
</evidence>
<dbReference type="eggNOG" id="ENOG502ZF1T">
    <property type="taxonomic scope" value="Bacteria"/>
</dbReference>
<evidence type="ECO:0000313" key="2">
    <source>
        <dbReference type="Proteomes" id="UP000016511"/>
    </source>
</evidence>
<dbReference type="AlphaFoldDB" id="U1WHK1"/>
<proteinExistence type="predicted"/>
<dbReference type="HOGENOM" id="CLU_2217536_0_0_9"/>
<dbReference type="GeneID" id="92840287"/>
<comment type="caution">
    <text evidence="1">The sequence shown here is derived from an EMBL/GenBank/DDBJ whole genome shotgun (WGS) entry which is preliminary data.</text>
</comment>